<proteinExistence type="predicted"/>
<dbReference type="Proteomes" id="UP001150266">
    <property type="component" value="Unassembled WGS sequence"/>
</dbReference>
<evidence type="ECO:0000313" key="2">
    <source>
        <dbReference type="Proteomes" id="UP001150266"/>
    </source>
</evidence>
<organism evidence="1 2">
    <name type="scientific">Lentinula aciculospora</name>
    <dbReference type="NCBI Taxonomy" id="153920"/>
    <lineage>
        <taxon>Eukaryota</taxon>
        <taxon>Fungi</taxon>
        <taxon>Dikarya</taxon>
        <taxon>Basidiomycota</taxon>
        <taxon>Agaricomycotina</taxon>
        <taxon>Agaricomycetes</taxon>
        <taxon>Agaricomycetidae</taxon>
        <taxon>Agaricales</taxon>
        <taxon>Marasmiineae</taxon>
        <taxon>Omphalotaceae</taxon>
        <taxon>Lentinula</taxon>
    </lineage>
</organism>
<comment type="caution">
    <text evidence="1">The sequence shown here is derived from an EMBL/GenBank/DDBJ whole genome shotgun (WGS) entry which is preliminary data.</text>
</comment>
<dbReference type="EMBL" id="JAOTPV010000021">
    <property type="protein sequence ID" value="KAJ4472169.1"/>
    <property type="molecule type" value="Genomic_DNA"/>
</dbReference>
<reference evidence="1" key="1">
    <citation type="submission" date="2022-08" db="EMBL/GenBank/DDBJ databases">
        <title>A Global Phylogenomic Analysis of the Shiitake Genus Lentinula.</title>
        <authorList>
            <consortium name="DOE Joint Genome Institute"/>
            <person name="Sierra-Patev S."/>
            <person name="Min B."/>
            <person name="Naranjo-Ortiz M."/>
            <person name="Looney B."/>
            <person name="Konkel Z."/>
            <person name="Slot J.C."/>
            <person name="Sakamoto Y."/>
            <person name="Steenwyk J.L."/>
            <person name="Rokas A."/>
            <person name="Carro J."/>
            <person name="Camarero S."/>
            <person name="Ferreira P."/>
            <person name="Molpeceres G."/>
            <person name="Ruiz-Duenas F.J."/>
            <person name="Serrano A."/>
            <person name="Henrissat B."/>
            <person name="Drula E."/>
            <person name="Hughes K.W."/>
            <person name="Mata J.L."/>
            <person name="Ishikawa N.K."/>
            <person name="Vargas-Isla R."/>
            <person name="Ushijima S."/>
            <person name="Smith C.A."/>
            <person name="Ahrendt S."/>
            <person name="Andreopoulos W."/>
            <person name="He G."/>
            <person name="Labutti K."/>
            <person name="Lipzen A."/>
            <person name="Ng V."/>
            <person name="Riley R."/>
            <person name="Sandor L."/>
            <person name="Barry K."/>
            <person name="Martinez A.T."/>
            <person name="Xiao Y."/>
            <person name="Gibbons J.G."/>
            <person name="Terashima K."/>
            <person name="Grigoriev I.V."/>
            <person name="Hibbett D.S."/>
        </authorList>
    </citation>
    <scope>NUCLEOTIDE SEQUENCE</scope>
    <source>
        <strain evidence="1">JLM2183</strain>
    </source>
</reference>
<sequence length="164" mass="18778">MIIRLPFRRCFPWRITSISRSRTLKNVSRLDPKNEVDSFGLPTKPLWSVNALLSSYPEPELSASTFKLLHELSALTPPEEGTPQYVGLKRELEELIRLVEAVRLVNTQGIQPVELRPLLRDGAEEDGDLHNDEETEDLEMGRALLKYASRTSDDFYVVEADKKR</sequence>
<name>A0A9W9A195_9AGAR</name>
<accession>A0A9W9A195</accession>
<dbReference type="AlphaFoldDB" id="A0A9W9A195"/>
<protein>
    <submittedName>
        <fullName evidence="1">Uncharacterized protein</fullName>
    </submittedName>
</protein>
<gene>
    <name evidence="1" type="ORF">J3R30DRAFT_1044184</name>
</gene>
<evidence type="ECO:0000313" key="1">
    <source>
        <dbReference type="EMBL" id="KAJ4472169.1"/>
    </source>
</evidence>
<keyword evidence="2" id="KW-1185">Reference proteome</keyword>
<dbReference type="OrthoDB" id="5522061at2759"/>